<dbReference type="GO" id="GO:0000160">
    <property type="term" value="P:phosphorelay signal transduction system"/>
    <property type="evidence" value="ECO:0007669"/>
    <property type="project" value="InterPro"/>
</dbReference>
<name>A0A1G1WE06_9BACT</name>
<dbReference type="Proteomes" id="UP000178162">
    <property type="component" value="Unassembled WGS sequence"/>
</dbReference>
<dbReference type="EMBL" id="MHCR01000004">
    <property type="protein sequence ID" value="OGY25935.1"/>
    <property type="molecule type" value="Genomic_DNA"/>
</dbReference>
<comment type="caution">
    <text evidence="1">Lacks conserved residue(s) required for the propagation of feature annotation.</text>
</comment>
<dbReference type="PROSITE" id="PS50110">
    <property type="entry name" value="RESPONSE_REGULATORY"/>
    <property type="match status" value="1"/>
</dbReference>
<dbReference type="STRING" id="1802595.A2134_00160"/>
<sequence>MARILIIEPEKRIRDMYEDLTISAGFDVISVEKTKDALSFIYKEHPSVIIISGENHEIVDLIKTVRSVKDLKVATIPIIVILEDITNNSKVYLEAGANKCLTKFPESGGRLVEEIRKVSVQGLLKTP</sequence>
<evidence type="ECO:0000313" key="4">
    <source>
        <dbReference type="Proteomes" id="UP000178162"/>
    </source>
</evidence>
<evidence type="ECO:0000259" key="2">
    <source>
        <dbReference type="PROSITE" id="PS50110"/>
    </source>
</evidence>
<evidence type="ECO:0000313" key="3">
    <source>
        <dbReference type="EMBL" id="OGY25935.1"/>
    </source>
</evidence>
<feature type="domain" description="Response regulatory" evidence="2">
    <location>
        <begin position="3"/>
        <end position="118"/>
    </location>
</feature>
<dbReference type="Gene3D" id="3.40.50.2300">
    <property type="match status" value="1"/>
</dbReference>
<proteinExistence type="predicted"/>
<organism evidence="3 4">
    <name type="scientific">Candidatus Woykebacteria bacterium RBG_16_39_9b</name>
    <dbReference type="NCBI Taxonomy" id="1802595"/>
    <lineage>
        <taxon>Bacteria</taxon>
        <taxon>Candidatus Woykeibacteriota</taxon>
    </lineage>
</organism>
<dbReference type="AlphaFoldDB" id="A0A1G1WE06"/>
<protein>
    <recommendedName>
        <fullName evidence="2">Response regulatory domain-containing protein</fullName>
    </recommendedName>
</protein>
<evidence type="ECO:0000256" key="1">
    <source>
        <dbReference type="PROSITE-ProRule" id="PRU00169"/>
    </source>
</evidence>
<dbReference type="SUPFAM" id="SSF52172">
    <property type="entry name" value="CheY-like"/>
    <property type="match status" value="1"/>
</dbReference>
<gene>
    <name evidence="3" type="ORF">A2134_00160</name>
</gene>
<reference evidence="3 4" key="1">
    <citation type="journal article" date="2016" name="Nat. Commun.">
        <title>Thousands of microbial genomes shed light on interconnected biogeochemical processes in an aquifer system.</title>
        <authorList>
            <person name="Anantharaman K."/>
            <person name="Brown C.T."/>
            <person name="Hug L.A."/>
            <person name="Sharon I."/>
            <person name="Castelle C.J."/>
            <person name="Probst A.J."/>
            <person name="Thomas B.C."/>
            <person name="Singh A."/>
            <person name="Wilkins M.J."/>
            <person name="Karaoz U."/>
            <person name="Brodie E.L."/>
            <person name="Williams K.H."/>
            <person name="Hubbard S.S."/>
            <person name="Banfield J.F."/>
        </authorList>
    </citation>
    <scope>NUCLEOTIDE SEQUENCE [LARGE SCALE GENOMIC DNA]</scope>
</reference>
<accession>A0A1G1WE06</accession>
<dbReference type="InterPro" id="IPR001789">
    <property type="entry name" value="Sig_transdc_resp-reg_receiver"/>
</dbReference>
<comment type="caution">
    <text evidence="3">The sequence shown here is derived from an EMBL/GenBank/DDBJ whole genome shotgun (WGS) entry which is preliminary data.</text>
</comment>
<dbReference type="InterPro" id="IPR011006">
    <property type="entry name" value="CheY-like_superfamily"/>
</dbReference>